<accession>A0ABR2ERH3</accession>
<evidence type="ECO:0000313" key="3">
    <source>
        <dbReference type="Proteomes" id="UP001472677"/>
    </source>
</evidence>
<organism evidence="2 3">
    <name type="scientific">Hibiscus sabdariffa</name>
    <name type="common">roselle</name>
    <dbReference type="NCBI Taxonomy" id="183260"/>
    <lineage>
        <taxon>Eukaryota</taxon>
        <taxon>Viridiplantae</taxon>
        <taxon>Streptophyta</taxon>
        <taxon>Embryophyta</taxon>
        <taxon>Tracheophyta</taxon>
        <taxon>Spermatophyta</taxon>
        <taxon>Magnoliopsida</taxon>
        <taxon>eudicotyledons</taxon>
        <taxon>Gunneridae</taxon>
        <taxon>Pentapetalae</taxon>
        <taxon>rosids</taxon>
        <taxon>malvids</taxon>
        <taxon>Malvales</taxon>
        <taxon>Malvaceae</taxon>
        <taxon>Malvoideae</taxon>
        <taxon>Hibiscus</taxon>
    </lineage>
</organism>
<evidence type="ECO:0000256" key="1">
    <source>
        <dbReference type="SAM" id="MobiDB-lite"/>
    </source>
</evidence>
<reference evidence="2 3" key="1">
    <citation type="journal article" date="2024" name="G3 (Bethesda)">
        <title>Genome assembly of Hibiscus sabdariffa L. provides insights into metabolisms of medicinal natural products.</title>
        <authorList>
            <person name="Kim T."/>
        </authorList>
    </citation>
    <scope>NUCLEOTIDE SEQUENCE [LARGE SCALE GENOMIC DNA]</scope>
    <source>
        <strain evidence="2">TK-2024</strain>
        <tissue evidence="2">Old leaves</tissue>
    </source>
</reference>
<name>A0ABR2ERH3_9ROSI</name>
<proteinExistence type="predicted"/>
<gene>
    <name evidence="2" type="ORF">V6N12_035873</name>
</gene>
<dbReference type="EMBL" id="JBBPBM010000011">
    <property type="protein sequence ID" value="KAK8563732.1"/>
    <property type="molecule type" value="Genomic_DNA"/>
</dbReference>
<feature type="region of interest" description="Disordered" evidence="1">
    <location>
        <begin position="1"/>
        <end position="23"/>
    </location>
</feature>
<protein>
    <submittedName>
        <fullName evidence="2">Uncharacterized protein</fullName>
    </submittedName>
</protein>
<dbReference type="Proteomes" id="UP001472677">
    <property type="component" value="Unassembled WGS sequence"/>
</dbReference>
<evidence type="ECO:0000313" key="2">
    <source>
        <dbReference type="EMBL" id="KAK8563732.1"/>
    </source>
</evidence>
<keyword evidence="3" id="KW-1185">Reference proteome</keyword>
<comment type="caution">
    <text evidence="2">The sequence shown here is derived from an EMBL/GenBank/DDBJ whole genome shotgun (WGS) entry which is preliminary data.</text>
</comment>
<feature type="compositionally biased region" description="Polar residues" evidence="1">
    <location>
        <begin position="1"/>
        <end position="16"/>
    </location>
</feature>
<sequence>MLNKGATTTAQLNGISKRNDDRGAYTWVAQPEIKPTPTAKQNEAKAWQRLTKRRWRMRYRPQATMATELIHRLTQC</sequence>